<keyword evidence="5" id="KW-1185">Reference proteome</keyword>
<evidence type="ECO:0000256" key="2">
    <source>
        <dbReference type="ARBA" id="ARBA00022840"/>
    </source>
</evidence>
<dbReference type="InterPro" id="IPR027417">
    <property type="entry name" value="P-loop_NTPase"/>
</dbReference>
<dbReference type="Proteomes" id="UP000551878">
    <property type="component" value="Unassembled WGS sequence"/>
</dbReference>
<dbReference type="InterPro" id="IPR014217">
    <property type="entry name" value="Spore_III_AA"/>
</dbReference>
<feature type="domain" description="AAA+ ATPase" evidence="3">
    <location>
        <begin position="151"/>
        <end position="290"/>
    </location>
</feature>
<keyword evidence="1" id="KW-0547">Nucleotide-binding</keyword>
<name>A0A840QP26_9BACI</name>
<dbReference type="InterPro" id="IPR045735">
    <property type="entry name" value="Spore_III_AA_AAA+_ATPase"/>
</dbReference>
<proteinExistence type="predicted"/>
<evidence type="ECO:0000259" key="3">
    <source>
        <dbReference type="SMART" id="SM00382"/>
    </source>
</evidence>
<evidence type="ECO:0000256" key="1">
    <source>
        <dbReference type="ARBA" id="ARBA00022741"/>
    </source>
</evidence>
<dbReference type="PANTHER" id="PTHR20953">
    <property type="entry name" value="KINASE-RELATED"/>
    <property type="match status" value="1"/>
</dbReference>
<protein>
    <submittedName>
        <fullName evidence="4">Stage III sporulation protein AA</fullName>
    </submittedName>
</protein>
<keyword evidence="2" id="KW-0067">ATP-binding</keyword>
<gene>
    <name evidence="4" type="ORF">HNQ41_001246</name>
</gene>
<dbReference type="SUPFAM" id="SSF52540">
    <property type="entry name" value="P-loop containing nucleoside triphosphate hydrolases"/>
    <property type="match status" value="1"/>
</dbReference>
<accession>A0A840QP26</accession>
<dbReference type="GO" id="GO:0005524">
    <property type="term" value="F:ATP binding"/>
    <property type="evidence" value="ECO:0007669"/>
    <property type="project" value="UniProtKB-KW"/>
</dbReference>
<evidence type="ECO:0000313" key="5">
    <source>
        <dbReference type="Proteomes" id="UP000551878"/>
    </source>
</evidence>
<dbReference type="Gene3D" id="3.40.50.300">
    <property type="entry name" value="P-loop containing nucleotide triphosphate hydrolases"/>
    <property type="match status" value="1"/>
</dbReference>
<dbReference type="PANTHER" id="PTHR20953:SF3">
    <property type="entry name" value="P-LOOP CONTAINING NUCLEOSIDE TRIPHOSPHATE HYDROLASES SUPERFAMILY PROTEIN"/>
    <property type="match status" value="1"/>
</dbReference>
<evidence type="ECO:0000313" key="4">
    <source>
        <dbReference type="EMBL" id="MBB5173083.1"/>
    </source>
</evidence>
<dbReference type="SMART" id="SM00382">
    <property type="entry name" value="AAA"/>
    <property type="match status" value="1"/>
</dbReference>
<comment type="caution">
    <text evidence="4">The sequence shown here is derived from an EMBL/GenBank/DDBJ whole genome shotgun (WGS) entry which is preliminary data.</text>
</comment>
<dbReference type="Pfam" id="PF19568">
    <property type="entry name" value="Spore_III_AA"/>
    <property type="match status" value="1"/>
</dbReference>
<dbReference type="EMBL" id="JACHHB010000004">
    <property type="protein sequence ID" value="MBB5173083.1"/>
    <property type="molecule type" value="Genomic_DNA"/>
</dbReference>
<dbReference type="InterPro" id="IPR003593">
    <property type="entry name" value="AAA+_ATPase"/>
</dbReference>
<sequence length="320" mass="35901">MYTLKVEVNSVKEVFDVLPKRLVHWINSIDEREIQKIEEIRIRHSQALELDVNGRVMYLPGKGSQQGVRDEEMQYILNQLSNYSLYTLDEELKRGYITIKGGHRVGLAGKVVTDQGRVKGIRAVSSFNIRIAKQTLGVADRYVPRLIQAGKWKSTLLIGAPKTGKTTFLRDIARIISEGFPSERLPAKKVGIVDERSEIAGSLKGVPQHTFGPRVDVLDACPKAEGMMMMIRSMSPDVLVVDEIGRKEDTEAIVEAMNAGVRVIASVHGDDWHDVRRRPALEPLWEGNVFERFVEFAPHSKPGTIAAIRRPRDVTQAVSK</sequence>
<reference evidence="4 5" key="1">
    <citation type="submission" date="2020-08" db="EMBL/GenBank/DDBJ databases">
        <title>Genomic Encyclopedia of Type Strains, Phase IV (KMG-IV): sequencing the most valuable type-strain genomes for metagenomic binning, comparative biology and taxonomic classification.</title>
        <authorList>
            <person name="Goeker M."/>
        </authorList>
    </citation>
    <scope>NUCLEOTIDE SEQUENCE [LARGE SCALE GENOMIC DNA]</scope>
    <source>
        <strain evidence="4 5">DSM 24696</strain>
    </source>
</reference>
<dbReference type="AlphaFoldDB" id="A0A840QP26"/>
<organism evidence="4 5">
    <name type="scientific">Texcoconibacillus texcoconensis</name>
    <dbReference type="NCBI Taxonomy" id="1095777"/>
    <lineage>
        <taxon>Bacteria</taxon>
        <taxon>Bacillati</taxon>
        <taxon>Bacillota</taxon>
        <taxon>Bacilli</taxon>
        <taxon>Bacillales</taxon>
        <taxon>Bacillaceae</taxon>
        <taxon>Texcoconibacillus</taxon>
    </lineage>
</organism>
<dbReference type="NCBIfam" id="TIGR02858">
    <property type="entry name" value="spore_III_AA"/>
    <property type="match status" value="1"/>
</dbReference>